<dbReference type="PANTHER" id="PTHR32305:SF17">
    <property type="entry name" value="TRNA NUCLEASE WAPA"/>
    <property type="match status" value="1"/>
</dbReference>
<organism evidence="4 5">
    <name type="scientific">Nonomuraea turkmeniaca</name>
    <dbReference type="NCBI Taxonomy" id="103838"/>
    <lineage>
        <taxon>Bacteria</taxon>
        <taxon>Bacillati</taxon>
        <taxon>Actinomycetota</taxon>
        <taxon>Actinomycetes</taxon>
        <taxon>Streptosporangiales</taxon>
        <taxon>Streptosporangiaceae</taxon>
        <taxon>Nonomuraea</taxon>
    </lineage>
</organism>
<dbReference type="InterPro" id="IPR003587">
    <property type="entry name" value="Hint_dom_N"/>
</dbReference>
<proteinExistence type="predicted"/>
<dbReference type="InterPro" id="IPR045351">
    <property type="entry name" value="DUF6531"/>
</dbReference>
<dbReference type="InterPro" id="IPR006530">
    <property type="entry name" value="YD"/>
</dbReference>
<feature type="compositionally biased region" description="Basic and acidic residues" evidence="2">
    <location>
        <begin position="98"/>
        <end position="110"/>
    </location>
</feature>
<dbReference type="InterPro" id="IPR022385">
    <property type="entry name" value="Rhs_assc_core"/>
</dbReference>
<dbReference type="InterPro" id="IPR031325">
    <property type="entry name" value="RHS_repeat"/>
</dbReference>
<dbReference type="InterPro" id="IPR032871">
    <property type="entry name" value="AHH_dom_containing"/>
</dbReference>
<dbReference type="SUPFAM" id="SSF51294">
    <property type="entry name" value="Hedgehog/intein (Hint) domain"/>
    <property type="match status" value="1"/>
</dbReference>
<protein>
    <recommendedName>
        <fullName evidence="3">Hint domain-containing protein</fullName>
    </recommendedName>
</protein>
<dbReference type="InterPro" id="IPR001791">
    <property type="entry name" value="Laminin_G"/>
</dbReference>
<dbReference type="InterPro" id="IPR013320">
    <property type="entry name" value="ConA-like_dom_sf"/>
</dbReference>
<gene>
    <name evidence="4" type="ORF">ETD86_10830</name>
</gene>
<dbReference type="Pfam" id="PF14412">
    <property type="entry name" value="AHH"/>
    <property type="match status" value="1"/>
</dbReference>
<feature type="region of interest" description="Disordered" evidence="2">
    <location>
        <begin position="1411"/>
        <end position="1452"/>
    </location>
</feature>
<dbReference type="Gene3D" id="2.170.16.10">
    <property type="entry name" value="Hedgehog/Intein (Hint) domain"/>
    <property type="match status" value="1"/>
</dbReference>
<dbReference type="SUPFAM" id="SSF49899">
    <property type="entry name" value="Concanavalin A-like lectins/glucanases"/>
    <property type="match status" value="1"/>
</dbReference>
<dbReference type="Pfam" id="PF07591">
    <property type="entry name" value="PT-HINT"/>
    <property type="match status" value="1"/>
</dbReference>
<dbReference type="NCBIfam" id="TIGR01643">
    <property type="entry name" value="YD_repeat_2x"/>
    <property type="match status" value="8"/>
</dbReference>
<evidence type="ECO:0000313" key="5">
    <source>
        <dbReference type="Proteomes" id="UP000309128"/>
    </source>
</evidence>
<dbReference type="NCBIfam" id="TIGR03696">
    <property type="entry name" value="Rhs_assc_core"/>
    <property type="match status" value="1"/>
</dbReference>
<comment type="caution">
    <text evidence="4">The sequence shown here is derived from an EMBL/GenBank/DDBJ whole genome shotgun (WGS) entry which is preliminary data.</text>
</comment>
<keyword evidence="5" id="KW-1185">Reference proteome</keyword>
<dbReference type="InterPro" id="IPR013783">
    <property type="entry name" value="Ig-like_fold"/>
</dbReference>
<dbReference type="RefSeq" id="WP_138665998.1">
    <property type="nucleotide sequence ID" value="NZ_VCKY01000027.1"/>
</dbReference>
<sequence>MRRILSWSRSRYAALAVAISLMPGLLVLSAQPVVAQAGATMAATSQGAPPETPKQQWGSAAGVPSLTETSVTQPAQRKAVAGAKSVASTKLPPGSLPPEERKSVVREDRPEPVVPLPERAVAESTGSERAVTSGAALMAAQAVLCSSYPQYDAGRSYSSGTHVWYASGSSRYVWWARVSVPVGKAPGSGDYMDPDGDGMYTYQSYWTQWTACEADPVPPPPPTQYPPTLTAVFPLNGMLISTRTPLFGAQAYSNMGSYPIQYAFKVCDDEALASGCVSSGSLAANASTWRVPADMALAWSKQYWWQVTATDSSNSKSTSWKGTFTTGVRQPATGSLFATPGAEGQRFQPATGNYTTSVTDAAVATVGPPLSVVRSYNSLDPRRDGMFGAGWSTRWDMKISPEVGGTLLVTFPDGRQVRFAANGTGGTFQPPPGLQATLAETRESADGPVTGWRLMDKSSTSYVFDANGRLVKIADLRGRTQNLTYGTDGKLAKVSGVGGRSLSFGWTGSHVTSVDTDPVNGQPLRWTYSYDGDKLTSVCAPVAQPNCTTYGYAGGSQYYSAVLNSDPLGYWRLGETSGQKAADSGRGAGAATYSSVTLGQAGAVEASTDKAAQLTGSGVISLPEHAIARLGDAASVEAWFKTTKTGVIMSGGTDSSSDLARSVLYVGSDGKLRGQFRPTTGTATIAPITSPGVVNDGQWHHAVLTLSGTAQQMFLDGQSVGTATGSGFGGWPVGAWLGNGRLEGGKWPAGPATTQDLPLTGHLDEVAIYDKPLSAHEVATHHAARAAAPHLMSKITLPSGRVAMQATYDAATDRIKTHTDAHGGQWQLAAPVLNNQTGISKVTVTNPATDTLVHEFDTWRGNRLVSHTDQLGKKTSYEYDTAGYPSKVTDRNGNVTTLVNDARGNVIGRHRQRSGGTGFWEWYAYETHSDPFDPRNDQLRAVNDGRSANFMDGTYASRWWFDTYGQIVIATLPPRSEGEFWGTTFTYTEGTEPAVGGGTTPAGLVQTQKDPAGSIWSYRYTSAGDLAEQTNPAGLVTKQGHDALGRVISKSEVSNAHPQGVTTTFAHDGLGRLVSQTGPGVKNEISGVTHTAQTAYTYDPDGRTLTQTHADTTGGDAARTTTYAYDDFGHLKSISDPEGGVVRQDWNTLGQLARVTDARGTVIEQAYSKRGELISKTLKGWTGSPVNPQAAKDVVLEARSYDPGGRLAARVDAMGRKTSYTYYADDLPWQTIADDVKLNGATTTRDVVLEEHLYDGAGNQTKQITGGGTLTTDATYDAANRLTSQTVDPAGVNRKTIYSYDDVSNVIKTVLTGAGSTRSEVREYGYTKTGLVNREVIENGDEDLVSVIGYDDRGLATSITDPRGNAAGADPAAYTTSYRYDAAGRLVEAKAPPVQIEKDGAAQTARPATRYGYNTVGNTTHTVDGEGRLTTSGFDRAGRLTSDTGMAYTPPGGSTITPKITYAYDTAGRLIRTTDPRGQVTSIEYDALSNAVRVTDPPASPGQSAGQWVTELDLAGEQLAAVDPTGARREATYDDLGRQITRTTIERKPTAAAFTTNLQYNDAGDLTKMTKVTASGDKITSYTVNAVGEVTTETDPTPNTTTYTYDLTGRPAKVTNAEGNATSAEYDPAGRLTGLKSLDSAGATVRTVGYGYDAADNLTQITSGEGRITRRTFDATDQLTVLIEPVSATKSITTSFGYDATGARTRLTDGRGNATWTSYNSLGLVETLTEPATTAHSNLADRTWTHLYDAAGNETALIKPGGVRLDRQFDQLNRLTKVTGSGAGIVAGDKTYGYDLADRPTSVGDHTLEYNDRSLLTKVSTPAGVSSSFAYDERGNPTQRIDATGTTTFTWDNASRLKTVADPVSGRTNTYAYDKADRLTTITSANPVNTQAYTYDALDRPLTHTLKNSTAAELAKITYGWDKDDNLTSKTTTGLAGAGSNAYGYDHAGRLTSWTSPGGTTTSYDWDDAGNRTKAGDKTYSYDERNRLLSGDGADYTYTPRGTLASQTKDGTTRTLTFDAFDRLINDRDATYTYDAFDRMSSRQSSSGQQRFAYAGLDNDIIAITDAGGIVQASYGRDPSGDLLSAKEGANPALGALTDVHQDLIGTFSGTALATTTAYNPFGEVTAQTGPKTSLGYQGEYTDPDTGTVNMHARWYQPGTGTFTNRDDWTLPASPSVQANRYTYGNANPLVHRDPNGHEPCRNVDYYNDDPMRWDDPNYDPPACTGVPGNGEAGTRGDVDREPRSEPRQGNPQNTNNGPSTGNKGTSGKGTPQSGQVSQSISGPALPPTQKHIDYQCAHGPCKGSYGGHENIFTGPVHIHAGPTSPSACSFNCTSSPAPSNGTPTVAPVDLPSDGPLPPAWTPPFQPPDFWQAPLDSAMGIFQGAWDMTCFVCHFVPGFSDLPQLPIQSLFGTDPTSPEYQTGYWGIHILSMFIAPETGAFRPRNVPRTGGWTARNPCLNSFAPGTQVLMANGTQKNIEDIEIGDEVLATKPETGETAPETVTAIHRNLDTAMTDVTIKSVDGRQSTLHTTMEHPFWESGRKEWVDAGDLQPKDLLRSTDGRRAAVVKVHTFDSARWMYNLTVDDVHTYHVVAGDQAVLVHNADPGCADKLRRGLIGAGFPEPSTPHSPHHIVAGNSPRAAPARAVLDKFGIGVNDAENGVWLPRSSGSPNPTGASVHSRIHTNDYYDHVNKLMSGARTRGEALDVIDHIRKQLQGGYWP</sequence>
<name>A0A5S4FPI7_9ACTN</name>
<dbReference type="CDD" id="cd00110">
    <property type="entry name" value="LamG"/>
    <property type="match status" value="1"/>
</dbReference>
<feature type="compositionally biased region" description="Low complexity" evidence="2">
    <location>
        <begin position="2254"/>
        <end position="2272"/>
    </location>
</feature>
<dbReference type="Pfam" id="PF13385">
    <property type="entry name" value="Laminin_G_3"/>
    <property type="match status" value="1"/>
</dbReference>
<feature type="compositionally biased region" description="Polar residues" evidence="2">
    <location>
        <begin position="44"/>
        <end position="58"/>
    </location>
</feature>
<feature type="domain" description="Hint" evidence="3">
    <location>
        <begin position="2459"/>
        <end position="2560"/>
    </location>
</feature>
<dbReference type="Pfam" id="PF05593">
    <property type="entry name" value="RHS_repeat"/>
    <property type="match status" value="5"/>
</dbReference>
<dbReference type="EMBL" id="VCKY01000027">
    <property type="protein sequence ID" value="TMR22623.1"/>
    <property type="molecule type" value="Genomic_DNA"/>
</dbReference>
<feature type="compositionally biased region" description="Basic and acidic residues" evidence="2">
    <location>
        <begin position="2235"/>
        <end position="2247"/>
    </location>
</feature>
<evidence type="ECO:0000256" key="2">
    <source>
        <dbReference type="SAM" id="MobiDB-lite"/>
    </source>
</evidence>
<dbReference type="Pfam" id="PF25023">
    <property type="entry name" value="TEN_YD-shell"/>
    <property type="match status" value="2"/>
</dbReference>
<feature type="region of interest" description="Disordered" evidence="2">
    <location>
        <begin position="2212"/>
        <end position="2292"/>
    </location>
</feature>
<dbReference type="InterPro" id="IPR036844">
    <property type="entry name" value="Hint_dom_sf"/>
</dbReference>
<feature type="compositionally biased region" description="Polar residues" evidence="2">
    <location>
        <begin position="2273"/>
        <end position="2282"/>
    </location>
</feature>
<dbReference type="OrthoDB" id="4981820at2"/>
<dbReference type="CDD" id="cd00081">
    <property type="entry name" value="Hint"/>
    <property type="match status" value="1"/>
</dbReference>
<dbReference type="PANTHER" id="PTHR32305">
    <property type="match status" value="1"/>
</dbReference>
<dbReference type="InterPro" id="IPR050708">
    <property type="entry name" value="T6SS_VgrG/RHS"/>
</dbReference>
<dbReference type="Gene3D" id="2.180.10.10">
    <property type="entry name" value="RHS repeat-associated core"/>
    <property type="match status" value="4"/>
</dbReference>
<evidence type="ECO:0000313" key="4">
    <source>
        <dbReference type="EMBL" id="TMR22623.1"/>
    </source>
</evidence>
<reference evidence="4 5" key="1">
    <citation type="submission" date="2019-05" db="EMBL/GenBank/DDBJ databases">
        <title>Draft genome sequence of Nonomuraea turkmeniaca DSM 43926.</title>
        <authorList>
            <person name="Saricaoglu S."/>
            <person name="Isik K."/>
        </authorList>
    </citation>
    <scope>NUCLEOTIDE SEQUENCE [LARGE SCALE GENOMIC DNA]</scope>
    <source>
        <strain evidence="4 5">DSM 43926</strain>
    </source>
</reference>
<evidence type="ECO:0000256" key="1">
    <source>
        <dbReference type="ARBA" id="ARBA00022737"/>
    </source>
</evidence>
<accession>A0A5S4FPI7</accession>
<dbReference type="InterPro" id="IPR056823">
    <property type="entry name" value="TEN-like_YD-shell"/>
</dbReference>
<feature type="compositionally biased region" description="Polar residues" evidence="2">
    <location>
        <begin position="66"/>
        <end position="75"/>
    </location>
</feature>
<keyword evidence="1" id="KW-0677">Repeat</keyword>
<dbReference type="Pfam" id="PF20148">
    <property type="entry name" value="DUF6531"/>
    <property type="match status" value="1"/>
</dbReference>
<feature type="region of interest" description="Disordered" evidence="2">
    <location>
        <begin position="44"/>
        <end position="110"/>
    </location>
</feature>
<dbReference type="Proteomes" id="UP000309128">
    <property type="component" value="Unassembled WGS sequence"/>
</dbReference>
<evidence type="ECO:0000259" key="3">
    <source>
        <dbReference type="SMART" id="SM00306"/>
    </source>
</evidence>
<dbReference type="Gene3D" id="2.60.40.10">
    <property type="entry name" value="Immunoglobulins"/>
    <property type="match status" value="1"/>
</dbReference>
<dbReference type="Gene3D" id="2.60.120.200">
    <property type="match status" value="1"/>
</dbReference>
<dbReference type="GO" id="GO:0005975">
    <property type="term" value="P:carbohydrate metabolic process"/>
    <property type="evidence" value="ECO:0007669"/>
    <property type="project" value="UniProtKB-ARBA"/>
</dbReference>
<dbReference type="SMART" id="SM00306">
    <property type="entry name" value="HintN"/>
    <property type="match status" value="1"/>
</dbReference>